<dbReference type="EMBL" id="MU002088">
    <property type="protein sequence ID" value="KAF2790201.1"/>
    <property type="molecule type" value="Genomic_DNA"/>
</dbReference>
<feature type="region of interest" description="Disordered" evidence="1">
    <location>
        <begin position="266"/>
        <end position="315"/>
    </location>
</feature>
<evidence type="ECO:0000256" key="1">
    <source>
        <dbReference type="SAM" id="MobiDB-lite"/>
    </source>
</evidence>
<organism evidence="2 3">
    <name type="scientific">Melanomma pulvis-pyrius CBS 109.77</name>
    <dbReference type="NCBI Taxonomy" id="1314802"/>
    <lineage>
        <taxon>Eukaryota</taxon>
        <taxon>Fungi</taxon>
        <taxon>Dikarya</taxon>
        <taxon>Ascomycota</taxon>
        <taxon>Pezizomycotina</taxon>
        <taxon>Dothideomycetes</taxon>
        <taxon>Pleosporomycetidae</taxon>
        <taxon>Pleosporales</taxon>
        <taxon>Melanommataceae</taxon>
        <taxon>Melanomma</taxon>
    </lineage>
</organism>
<dbReference type="Proteomes" id="UP000799757">
    <property type="component" value="Unassembled WGS sequence"/>
</dbReference>
<evidence type="ECO:0000313" key="3">
    <source>
        <dbReference type="Proteomes" id="UP000799757"/>
    </source>
</evidence>
<sequence length="315" mass="33625">MGPLVARSAWCLKTGSPLQQRTGRQDGSSSKQQAASSKQQEALGGATQVREEALVPYSQPREGACSSVWVDIGQTSIAVCVLPSTGASPDARCRSIVRRPPVALEPHQSCVLEQTSIEIRRPHGARPALPAQAVQPAIRLLTQVTDGCGRREALGFEKRRRRRLLAHLRAVGGTPTAQPAVPETWSAVGSAAYLRPGRQPRIHNLHTRRRRHAAEGLAAGGRQIETLLEATQPRLGREPSASPVVSKVRHAVPAPVLAAETLTLQTVSPGSSPQASRPGQQQSELRRLLSGGGLDEAKPPSARCCTAVRHVQTTP</sequence>
<proteinExistence type="predicted"/>
<protein>
    <submittedName>
        <fullName evidence="2">Uncharacterized protein</fullName>
    </submittedName>
</protein>
<feature type="compositionally biased region" description="Polar residues" evidence="1">
    <location>
        <begin position="16"/>
        <end position="27"/>
    </location>
</feature>
<gene>
    <name evidence="2" type="ORF">K505DRAFT_340646</name>
</gene>
<feature type="compositionally biased region" description="Low complexity" evidence="1">
    <location>
        <begin position="28"/>
        <end position="40"/>
    </location>
</feature>
<feature type="compositionally biased region" description="Polar residues" evidence="1">
    <location>
        <begin position="266"/>
        <end position="283"/>
    </location>
</feature>
<name>A0A6A6X1W9_9PLEO</name>
<reference evidence="2" key="1">
    <citation type="journal article" date="2020" name="Stud. Mycol.">
        <title>101 Dothideomycetes genomes: a test case for predicting lifestyles and emergence of pathogens.</title>
        <authorList>
            <person name="Haridas S."/>
            <person name="Albert R."/>
            <person name="Binder M."/>
            <person name="Bloem J."/>
            <person name="Labutti K."/>
            <person name="Salamov A."/>
            <person name="Andreopoulos B."/>
            <person name="Baker S."/>
            <person name="Barry K."/>
            <person name="Bills G."/>
            <person name="Bluhm B."/>
            <person name="Cannon C."/>
            <person name="Castanera R."/>
            <person name="Culley D."/>
            <person name="Daum C."/>
            <person name="Ezra D."/>
            <person name="Gonzalez J."/>
            <person name="Henrissat B."/>
            <person name="Kuo A."/>
            <person name="Liang C."/>
            <person name="Lipzen A."/>
            <person name="Lutzoni F."/>
            <person name="Magnuson J."/>
            <person name="Mondo S."/>
            <person name="Nolan M."/>
            <person name="Ohm R."/>
            <person name="Pangilinan J."/>
            <person name="Park H.-J."/>
            <person name="Ramirez L."/>
            <person name="Alfaro M."/>
            <person name="Sun H."/>
            <person name="Tritt A."/>
            <person name="Yoshinaga Y."/>
            <person name="Zwiers L.-H."/>
            <person name="Turgeon B."/>
            <person name="Goodwin S."/>
            <person name="Spatafora J."/>
            <person name="Crous P."/>
            <person name="Grigoriev I."/>
        </authorList>
    </citation>
    <scope>NUCLEOTIDE SEQUENCE</scope>
    <source>
        <strain evidence="2">CBS 109.77</strain>
    </source>
</reference>
<accession>A0A6A6X1W9</accession>
<feature type="region of interest" description="Disordered" evidence="1">
    <location>
        <begin position="15"/>
        <end position="47"/>
    </location>
</feature>
<keyword evidence="3" id="KW-1185">Reference proteome</keyword>
<dbReference type="AlphaFoldDB" id="A0A6A6X1W9"/>
<evidence type="ECO:0000313" key="2">
    <source>
        <dbReference type="EMBL" id="KAF2790201.1"/>
    </source>
</evidence>